<name>A0ABD5X9E4_9EURY</name>
<feature type="transmembrane region" description="Helical" evidence="8">
    <location>
        <begin position="177"/>
        <end position="194"/>
    </location>
</feature>
<feature type="transmembrane region" description="Helical" evidence="8">
    <location>
        <begin position="116"/>
        <end position="138"/>
    </location>
</feature>
<feature type="transmembrane region" description="Helical" evidence="8">
    <location>
        <begin position="523"/>
        <end position="545"/>
    </location>
</feature>
<keyword evidence="5 8" id="KW-0812">Transmembrane</keyword>
<evidence type="ECO:0000256" key="6">
    <source>
        <dbReference type="ARBA" id="ARBA00022989"/>
    </source>
</evidence>
<dbReference type="EMBL" id="JBHSZQ010000020">
    <property type="protein sequence ID" value="MFC7126426.1"/>
    <property type="molecule type" value="Genomic_DNA"/>
</dbReference>
<dbReference type="InterPro" id="IPR005672">
    <property type="entry name" value="Phosphate_PstA"/>
</dbReference>
<keyword evidence="3" id="KW-0813">Transport</keyword>
<accession>A0ABD5X9E4</accession>
<evidence type="ECO:0000256" key="2">
    <source>
        <dbReference type="ARBA" id="ARBA00007069"/>
    </source>
</evidence>
<feature type="transmembrane region" description="Helical" evidence="8">
    <location>
        <begin position="374"/>
        <end position="391"/>
    </location>
</feature>
<evidence type="ECO:0000256" key="7">
    <source>
        <dbReference type="ARBA" id="ARBA00023136"/>
    </source>
</evidence>
<dbReference type="RefSeq" id="WP_267635979.1">
    <property type="nucleotide sequence ID" value="NZ_JAODIY010000001.1"/>
</dbReference>
<dbReference type="Proteomes" id="UP001596414">
    <property type="component" value="Unassembled WGS sequence"/>
</dbReference>
<evidence type="ECO:0000256" key="4">
    <source>
        <dbReference type="ARBA" id="ARBA00022475"/>
    </source>
</evidence>
<dbReference type="Pfam" id="PF00528">
    <property type="entry name" value="BPD_transp_1"/>
    <property type="match status" value="1"/>
</dbReference>
<comment type="similarity">
    <text evidence="2 8">Belongs to the binding-protein-dependent transport system permease family. CysTW subfamily.</text>
</comment>
<feature type="transmembrane region" description="Helical" evidence="8">
    <location>
        <begin position="26"/>
        <end position="47"/>
    </location>
</feature>
<dbReference type="CDD" id="cd06261">
    <property type="entry name" value="TM_PBP2"/>
    <property type="match status" value="1"/>
</dbReference>
<dbReference type="PANTHER" id="PTHR43470:SF5">
    <property type="entry name" value="PHOSPHATE TRANSPORT SYSTEM PERMEASE PROTEIN PSTA"/>
    <property type="match status" value="1"/>
</dbReference>
<comment type="subcellular location">
    <subcellularLocation>
        <location evidence="1 8">Cell membrane</location>
        <topology evidence="1 8">Multi-pass membrane protein</topology>
    </subcellularLocation>
</comment>
<dbReference type="Gene3D" id="1.10.3720.10">
    <property type="entry name" value="MetI-like"/>
    <property type="match status" value="1"/>
</dbReference>
<keyword evidence="7 8" id="KW-0472">Membrane</keyword>
<feature type="transmembrane region" description="Helical" evidence="8">
    <location>
        <begin position="319"/>
        <end position="338"/>
    </location>
</feature>
<keyword evidence="6 8" id="KW-1133">Transmembrane helix</keyword>
<feature type="transmembrane region" description="Helical" evidence="8">
    <location>
        <begin position="350"/>
        <end position="368"/>
    </location>
</feature>
<dbReference type="SUPFAM" id="SSF161098">
    <property type="entry name" value="MetI-like"/>
    <property type="match status" value="1"/>
</dbReference>
<feature type="transmembrane region" description="Helical" evidence="8">
    <location>
        <begin position="150"/>
        <end position="171"/>
    </location>
</feature>
<dbReference type="InterPro" id="IPR035906">
    <property type="entry name" value="MetI-like_sf"/>
</dbReference>
<protein>
    <recommendedName>
        <fullName evidence="8">Phosphate transport system permease protein PstA</fullName>
    </recommendedName>
</protein>
<feature type="transmembrane region" description="Helical" evidence="8">
    <location>
        <begin position="643"/>
        <end position="667"/>
    </location>
</feature>
<feature type="transmembrane region" description="Helical" evidence="8">
    <location>
        <begin position="277"/>
        <end position="299"/>
    </location>
</feature>
<evidence type="ECO:0000259" key="9">
    <source>
        <dbReference type="PROSITE" id="PS50928"/>
    </source>
</evidence>
<evidence type="ECO:0000256" key="5">
    <source>
        <dbReference type="ARBA" id="ARBA00022692"/>
    </source>
</evidence>
<dbReference type="NCBIfam" id="TIGR00974">
    <property type="entry name" value="3a0107s02c"/>
    <property type="match status" value="1"/>
</dbReference>
<sequence>MGVEHEHEQTNFGQVSRIRGKIFEKLSLGASVFGILMLAVLLVYVVVDAFNLSSASPEWLLTYFITLVVPFIGFCLYSANDPKLTKQAVLALGGGLPAIAGTYIGVEAFIRPVPGLTWQLIYLFTVVVPVTAYVGFAGSREPVGRVGFGLLGRLVGGTALGFMFLILFVVFEPQAWFWAYTLGFLPAVGMLAYSRRQPKSIVSVFFAPGLIAASILAVKPDDPFITIRIPLDYSFLPYAADWIEGTISAVTIYLAVLSVPAAIVVKRAIERRRRTRQAQIGGILALVVGVTASIGIGVAGFAPELILTNYADYPGDWGIYVWSLVIPLTLASAGLTALQVSRKAARQTGVIILFVTVVGSQAATVVGISPKTAVLFLLAVSIPTLSFLRQVAKRQNGVIGVVLPVLLAGGVIIGAVIVDIWGVTPPDIWLNWSFLTAGPSATPELAGFYPAIVGSVLLISLVAVFSFVLGVGTAVFLEEYAPDTGLGGKVTRILQINIANLAAVPSVVYGLLGLGLFANLLGFGLGTAITGALTLTLLILPISIVSAQEAIRAVPDSMRNGSYAMGATRWQTTKNVVLPEAIQGILTGMILSLGRAIGETAPLIMIGFPNSIFNPPSGILETTTAMPMQIYVWSSSVKSGFRYGAVAAGVVTLLIVLLLMNATAIIIRNRYQRDA</sequence>
<evidence type="ECO:0000256" key="1">
    <source>
        <dbReference type="ARBA" id="ARBA00004651"/>
    </source>
</evidence>
<reference evidence="10 11" key="1">
    <citation type="journal article" date="2014" name="Int. J. Syst. Evol. Microbiol.">
        <title>Complete genome sequence of Corynebacterium casei LMG S-19264T (=DSM 44701T), isolated from a smear-ripened cheese.</title>
        <authorList>
            <consortium name="US DOE Joint Genome Institute (JGI-PGF)"/>
            <person name="Walter F."/>
            <person name="Albersmeier A."/>
            <person name="Kalinowski J."/>
            <person name="Ruckert C."/>
        </authorList>
    </citation>
    <scope>NUCLEOTIDE SEQUENCE [LARGE SCALE GENOMIC DNA]</scope>
    <source>
        <strain evidence="10 11">CGMCC 4.7215</strain>
    </source>
</reference>
<organism evidence="10 11">
    <name type="scientific">Halovenus rubra</name>
    <dbReference type="NCBI Taxonomy" id="869890"/>
    <lineage>
        <taxon>Archaea</taxon>
        <taxon>Methanobacteriati</taxon>
        <taxon>Methanobacteriota</taxon>
        <taxon>Stenosarchaea group</taxon>
        <taxon>Halobacteria</taxon>
        <taxon>Halobacteriales</taxon>
        <taxon>Haloarculaceae</taxon>
        <taxon>Halovenus</taxon>
    </lineage>
</organism>
<evidence type="ECO:0000313" key="10">
    <source>
        <dbReference type="EMBL" id="MFC7126426.1"/>
    </source>
</evidence>
<proteinExistence type="inferred from homology"/>
<evidence type="ECO:0000256" key="3">
    <source>
        <dbReference type="ARBA" id="ARBA00022448"/>
    </source>
</evidence>
<feature type="transmembrane region" description="Helical" evidence="8">
    <location>
        <begin position="59"/>
        <end position="77"/>
    </location>
</feature>
<feature type="transmembrane region" description="Helical" evidence="8">
    <location>
        <begin position="201"/>
        <end position="218"/>
    </location>
</feature>
<keyword evidence="4 8" id="KW-1003">Cell membrane</keyword>
<feature type="transmembrane region" description="Helical" evidence="8">
    <location>
        <begin position="89"/>
        <end position="110"/>
    </location>
</feature>
<dbReference type="PANTHER" id="PTHR43470">
    <property type="entry name" value="PHOSPHATE TRANSPORT SYSTEM PERMEASE PROTEIN PSTA-RELATED"/>
    <property type="match status" value="1"/>
</dbReference>
<comment type="caution">
    <text evidence="8">Lacks conserved residue(s) required for the propagation of feature annotation.</text>
</comment>
<feature type="transmembrane region" description="Helical" evidence="8">
    <location>
        <begin position="242"/>
        <end position="265"/>
    </location>
</feature>
<dbReference type="InterPro" id="IPR000515">
    <property type="entry name" value="MetI-like"/>
</dbReference>
<dbReference type="PROSITE" id="PS50928">
    <property type="entry name" value="ABC_TM1"/>
    <property type="match status" value="1"/>
</dbReference>
<feature type="transmembrane region" description="Helical" evidence="8">
    <location>
        <begin position="498"/>
        <end position="517"/>
    </location>
</feature>
<dbReference type="AlphaFoldDB" id="A0ABD5X9E4"/>
<feature type="transmembrane region" description="Helical" evidence="8">
    <location>
        <begin position="398"/>
        <end position="423"/>
    </location>
</feature>
<gene>
    <name evidence="10" type="primary">pstA</name>
    <name evidence="10" type="ORF">ACFQJ7_10325</name>
</gene>
<comment type="caution">
    <text evidence="10">The sequence shown here is derived from an EMBL/GenBank/DDBJ whole genome shotgun (WGS) entry which is preliminary data.</text>
</comment>
<feature type="transmembrane region" description="Helical" evidence="8">
    <location>
        <begin position="448"/>
        <end position="477"/>
    </location>
</feature>
<feature type="domain" description="ABC transmembrane type-1" evidence="9">
    <location>
        <begin position="452"/>
        <end position="664"/>
    </location>
</feature>
<dbReference type="GO" id="GO:0005886">
    <property type="term" value="C:plasma membrane"/>
    <property type="evidence" value="ECO:0007669"/>
    <property type="project" value="UniProtKB-SubCell"/>
</dbReference>
<evidence type="ECO:0000256" key="8">
    <source>
        <dbReference type="RuleBase" id="RU363043"/>
    </source>
</evidence>
<evidence type="ECO:0000313" key="11">
    <source>
        <dbReference type="Proteomes" id="UP001596414"/>
    </source>
</evidence>